<comment type="caution">
    <text evidence="3">The sequence shown here is derived from an EMBL/GenBank/DDBJ whole genome shotgun (WGS) entry which is preliminary data.</text>
</comment>
<reference evidence="3" key="1">
    <citation type="journal article" date="2013" name="Environ. Microbiol.">
        <title>Microbiota from the distal guts of lean and obese adolescents exhibit partial functional redundancy besides clear differences in community structure.</title>
        <authorList>
            <person name="Ferrer M."/>
            <person name="Ruiz A."/>
            <person name="Lanza F."/>
            <person name="Haange S.B."/>
            <person name="Oberbach A."/>
            <person name="Till H."/>
            <person name="Bargiela R."/>
            <person name="Campoy C."/>
            <person name="Segura M.T."/>
            <person name="Richter M."/>
            <person name="von Bergen M."/>
            <person name="Seifert J."/>
            <person name="Suarez A."/>
        </authorList>
    </citation>
    <scope>NUCLEOTIDE SEQUENCE</scope>
</reference>
<feature type="domain" description="Stage IV sporulation protein A ATPase" evidence="1">
    <location>
        <begin position="2"/>
        <end position="107"/>
    </location>
</feature>
<organism evidence="3">
    <name type="scientific">human gut metagenome</name>
    <dbReference type="NCBI Taxonomy" id="408170"/>
    <lineage>
        <taxon>unclassified sequences</taxon>
        <taxon>metagenomes</taxon>
        <taxon>organismal metagenomes</taxon>
    </lineage>
</organism>
<protein>
    <submittedName>
        <fullName evidence="3">Stage IV sporulation protein A</fullName>
    </submittedName>
</protein>
<feature type="domain" description="Stage IV sporulation protein A middle" evidence="2">
    <location>
        <begin position="108"/>
        <end position="213"/>
    </location>
</feature>
<evidence type="ECO:0000259" key="2">
    <source>
        <dbReference type="Pfam" id="PF20438"/>
    </source>
</evidence>
<dbReference type="AlphaFoldDB" id="K1U5K6"/>
<dbReference type="InterPro" id="IPR046842">
    <property type="entry name" value="SpoIVA_ATPase"/>
</dbReference>
<dbReference type="Pfam" id="PF09547">
    <property type="entry name" value="SpoIVA_ATPase"/>
    <property type="match status" value="1"/>
</dbReference>
<feature type="non-terminal residue" evidence="3">
    <location>
        <position position="215"/>
    </location>
</feature>
<accession>K1U5K6</accession>
<dbReference type="EMBL" id="AJWZ01001524">
    <property type="protein sequence ID" value="EKC73525.1"/>
    <property type="molecule type" value="Genomic_DNA"/>
</dbReference>
<name>K1U5K6_9ZZZZ</name>
<proteinExistence type="predicted"/>
<evidence type="ECO:0000259" key="1">
    <source>
        <dbReference type="Pfam" id="PF09547"/>
    </source>
</evidence>
<gene>
    <name evidence="3" type="ORF">OBE_02345</name>
</gene>
<sequence>MAAEEGTRKVIREHSTIGIVVTTDGSVTELAREDYAAAEARIVAELQDIGKPFLILLNTADPAGEAAQTLAAQLREQYDAACLPVNCLELTEQDILEILRSVLYEFPVTEACFRMPEWMDVLPPENETKQQLYALLREQMPSLHRLRDARRAAQVLADSELLEAADVENVSVDTGAVCYVLTFPRALYYSIISEQAGVSLRSDGELISFLAEMGR</sequence>
<evidence type="ECO:0000313" key="3">
    <source>
        <dbReference type="EMBL" id="EKC73525.1"/>
    </source>
</evidence>
<dbReference type="Pfam" id="PF20438">
    <property type="entry name" value="SpoIVA_middle"/>
    <property type="match status" value="1"/>
</dbReference>
<dbReference type="InterPro" id="IPR046841">
    <property type="entry name" value="SpoIVA_middle"/>
</dbReference>